<feature type="transmembrane region" description="Helical" evidence="2">
    <location>
        <begin position="46"/>
        <end position="66"/>
    </location>
</feature>
<name>A0A1P8WM82_9PLAN</name>
<proteinExistence type="predicted"/>
<dbReference type="SUPFAM" id="SSF56601">
    <property type="entry name" value="beta-lactamase/transpeptidase-like"/>
    <property type="match status" value="1"/>
</dbReference>
<dbReference type="PANTHER" id="PTHR46825">
    <property type="entry name" value="D-ALANYL-D-ALANINE-CARBOXYPEPTIDASE/ENDOPEPTIDASE AMPH"/>
    <property type="match status" value="1"/>
</dbReference>
<evidence type="ECO:0000256" key="1">
    <source>
        <dbReference type="SAM" id="MobiDB-lite"/>
    </source>
</evidence>
<keyword evidence="5" id="KW-1185">Reference proteome</keyword>
<dbReference type="Proteomes" id="UP000187735">
    <property type="component" value="Chromosome"/>
</dbReference>
<dbReference type="Gene3D" id="3.40.710.10">
    <property type="entry name" value="DD-peptidase/beta-lactamase superfamily"/>
    <property type="match status" value="1"/>
</dbReference>
<dbReference type="InterPro" id="IPR001466">
    <property type="entry name" value="Beta-lactam-related"/>
</dbReference>
<dbReference type="InterPro" id="IPR050491">
    <property type="entry name" value="AmpC-like"/>
</dbReference>
<dbReference type="OrthoDB" id="9801061at2"/>
<protein>
    <submittedName>
        <fullName evidence="4">Penicillin-binding protein E</fullName>
    </submittedName>
</protein>
<reference evidence="4 5" key="1">
    <citation type="journal article" date="2016" name="Front. Microbiol.">
        <title>Fuerstia marisgermanicae gen. nov., sp. nov., an Unusual Member of the Phylum Planctomycetes from the German Wadden Sea.</title>
        <authorList>
            <person name="Kohn T."/>
            <person name="Heuer A."/>
            <person name="Jogler M."/>
            <person name="Vollmers J."/>
            <person name="Boedeker C."/>
            <person name="Bunk B."/>
            <person name="Rast P."/>
            <person name="Borchert D."/>
            <person name="Glockner I."/>
            <person name="Freese H.M."/>
            <person name="Klenk H.P."/>
            <person name="Overmann J."/>
            <person name="Kaster A.K."/>
            <person name="Rohde M."/>
            <person name="Wiegand S."/>
            <person name="Jogler C."/>
        </authorList>
    </citation>
    <scope>NUCLEOTIDE SEQUENCE [LARGE SCALE GENOMIC DNA]</scope>
    <source>
        <strain evidence="4 5">NH11</strain>
    </source>
</reference>
<dbReference type="AlphaFoldDB" id="A0A1P8WM82"/>
<feature type="transmembrane region" description="Helical" evidence="2">
    <location>
        <begin position="72"/>
        <end position="89"/>
    </location>
</feature>
<evidence type="ECO:0000313" key="5">
    <source>
        <dbReference type="Proteomes" id="UP000187735"/>
    </source>
</evidence>
<dbReference type="InterPro" id="IPR012338">
    <property type="entry name" value="Beta-lactam/transpept-like"/>
</dbReference>
<feature type="transmembrane region" description="Helical" evidence="2">
    <location>
        <begin position="239"/>
        <end position="261"/>
    </location>
</feature>
<dbReference type="EMBL" id="CP017641">
    <property type="protein sequence ID" value="APZ95172.1"/>
    <property type="molecule type" value="Genomic_DNA"/>
</dbReference>
<dbReference type="Pfam" id="PF00144">
    <property type="entry name" value="Beta-lactamase"/>
    <property type="match status" value="1"/>
</dbReference>
<keyword evidence="2" id="KW-0812">Transmembrane</keyword>
<dbReference type="RefSeq" id="WP_077026376.1">
    <property type="nucleotide sequence ID" value="NZ_CP017641.1"/>
</dbReference>
<evidence type="ECO:0000259" key="3">
    <source>
        <dbReference type="Pfam" id="PF00144"/>
    </source>
</evidence>
<feature type="region of interest" description="Disordered" evidence="1">
    <location>
        <begin position="371"/>
        <end position="403"/>
    </location>
</feature>
<feature type="transmembrane region" description="Helical" evidence="2">
    <location>
        <begin position="152"/>
        <end position="177"/>
    </location>
</feature>
<feature type="domain" description="Beta-lactamase-related" evidence="3">
    <location>
        <begin position="419"/>
        <end position="727"/>
    </location>
</feature>
<keyword evidence="2" id="KW-0472">Membrane</keyword>
<evidence type="ECO:0000256" key="2">
    <source>
        <dbReference type="SAM" id="Phobius"/>
    </source>
</evidence>
<evidence type="ECO:0000313" key="4">
    <source>
        <dbReference type="EMBL" id="APZ95172.1"/>
    </source>
</evidence>
<dbReference type="PANTHER" id="PTHR46825:SF9">
    <property type="entry name" value="BETA-LACTAMASE-RELATED DOMAIN-CONTAINING PROTEIN"/>
    <property type="match status" value="1"/>
</dbReference>
<gene>
    <name evidence="4" type="primary">pbpE_3</name>
    <name evidence="4" type="ORF">Fuma_04827</name>
</gene>
<feature type="transmembrane region" description="Helical" evidence="2">
    <location>
        <begin position="126"/>
        <end position="146"/>
    </location>
</feature>
<organism evidence="4 5">
    <name type="scientific">Fuerstiella marisgermanici</name>
    <dbReference type="NCBI Taxonomy" id="1891926"/>
    <lineage>
        <taxon>Bacteria</taxon>
        <taxon>Pseudomonadati</taxon>
        <taxon>Planctomycetota</taxon>
        <taxon>Planctomycetia</taxon>
        <taxon>Planctomycetales</taxon>
        <taxon>Planctomycetaceae</taxon>
        <taxon>Fuerstiella</taxon>
    </lineage>
</organism>
<keyword evidence="2" id="KW-1133">Transmembrane helix</keyword>
<dbReference type="KEGG" id="fmr:Fuma_04827"/>
<accession>A0A1P8WM82</accession>
<dbReference type="STRING" id="1891926.Fuma_04827"/>
<sequence>MAPDEFQKAWQAHLSQTRVTVDADLLRKEVQLEQHNFRATILGRDFTEIGLALVMIPCWVVMGIMWSLPWTWYLSIPVLIWMAGFMLVYRKRHAQPPSQPDDSLVDCVQRSLKEQEDQIWLLRNVLWWYLLPPGIAVCAFFAQVSWQLQDAGWLLALIFFVGLFMFVVVLYAFIYYLNQRAVRMQLEPKRDALQTLLTSLTDESANSDSEGVQTVTVSVASLAETQAPLPPVKFLKTRLAIGLIGFVAIMGAMIGGVLFFVDADSPGFRHGFNAERQARRSPFEAVRWQNSLPEVRLDNEWFKLVSLNDIPAEEIVSFSRRTYEDQYRKRFEEDLVEILKGMKNPPGDTVTLELQSLTSSKTEVRKDVPMTYENRQAIRDAAADQPRSQSRRERVSQPPVSIDDAKQFRERVDTFLQRARIETGFAGVVLVARAGEPVYEGTFGYSHLESKTPNSLDTPFRIAGLSQTFTAAAIFALEADGELSIDDPVFKYLPEFEAEPYRAITIYHLLTHSSGLPYLPGGAWFKMRTKPTPLEDYVRLAVKHPLSFDTGTRAYHSRIGYHVLSAIIEKVSGDDYAHFMQERLFTPLGLQQTGVAQISQPPSEAKVAETTSFSVVAQGEPTPYFVGTLRHYGIGYGSSGIYSSANDLLKWNRVLAGDDFFSAEQTTRLFRPFKRNYACGWIIETLKDDRFLQTNIGKFAGHTCRMMRVPEDDLVIIALGNVDTSDEIEAMLEQLFRLCRSLSYEE</sequence>